<feature type="transmembrane region" description="Helical" evidence="2">
    <location>
        <begin position="146"/>
        <end position="167"/>
    </location>
</feature>
<feature type="compositionally biased region" description="Low complexity" evidence="1">
    <location>
        <begin position="29"/>
        <end position="49"/>
    </location>
</feature>
<feature type="region of interest" description="Disordered" evidence="1">
    <location>
        <begin position="24"/>
        <end position="75"/>
    </location>
</feature>
<keyword evidence="2" id="KW-0812">Transmembrane</keyword>
<dbReference type="Proteomes" id="UP001161017">
    <property type="component" value="Unassembled WGS sequence"/>
</dbReference>
<dbReference type="AlphaFoldDB" id="A0AA43TVU0"/>
<comment type="caution">
    <text evidence="3">The sequence shown here is derived from an EMBL/GenBank/DDBJ whole genome shotgun (WGS) entry which is preliminary data.</text>
</comment>
<evidence type="ECO:0000313" key="3">
    <source>
        <dbReference type="EMBL" id="MDI1488460.1"/>
    </source>
</evidence>
<accession>A0AA43TVU0</accession>
<protein>
    <submittedName>
        <fullName evidence="3">Uncharacterized protein</fullName>
    </submittedName>
</protein>
<feature type="transmembrane region" description="Helical" evidence="2">
    <location>
        <begin position="104"/>
        <end position="126"/>
    </location>
</feature>
<dbReference type="EMBL" id="JAPUFD010000007">
    <property type="protein sequence ID" value="MDI1488460.1"/>
    <property type="molecule type" value="Genomic_DNA"/>
</dbReference>
<gene>
    <name evidence="3" type="ORF">OHK93_007735</name>
</gene>
<sequence length="317" mass="34890">MACPFQRSPFVFTSRSPHVLYRSLRHAGSRSSNPPTPSSSYSPFSTGSSQLVKNRGGASKKTRNPLSYNSPKPAAVAPSEYESTAQTLAKKASPTLLYQSGSHLGYILGCYFAGGGLIGMGVFNSLSANMVPEGDYSDKGKIMPTWLPYFVHTGSLFMVAVGAWICLRPQNMVRVIKSMPSTGSGAKSLLLQLERSPSMPFITPRVIKVSPKEITLSQPMWQGTKEQIEREVQAIQKARDRANAFSRTRGGILTLPFRQAEFYMKRGFTAVKKAFTNHGLLQLHVKGHNIPWKLEHRDAWALDEGQALDKLVTIKAV</sequence>
<evidence type="ECO:0000256" key="2">
    <source>
        <dbReference type="SAM" id="Phobius"/>
    </source>
</evidence>
<organism evidence="3 4">
    <name type="scientific">Ramalina farinacea</name>
    <dbReference type="NCBI Taxonomy" id="258253"/>
    <lineage>
        <taxon>Eukaryota</taxon>
        <taxon>Fungi</taxon>
        <taxon>Dikarya</taxon>
        <taxon>Ascomycota</taxon>
        <taxon>Pezizomycotina</taxon>
        <taxon>Lecanoromycetes</taxon>
        <taxon>OSLEUM clade</taxon>
        <taxon>Lecanoromycetidae</taxon>
        <taxon>Lecanorales</taxon>
        <taxon>Lecanorineae</taxon>
        <taxon>Ramalinaceae</taxon>
        <taxon>Ramalina</taxon>
    </lineage>
</organism>
<evidence type="ECO:0000256" key="1">
    <source>
        <dbReference type="SAM" id="MobiDB-lite"/>
    </source>
</evidence>
<proteinExistence type="predicted"/>
<name>A0AA43TVU0_9LECA</name>
<reference evidence="3" key="1">
    <citation type="journal article" date="2023" name="Genome Biol. Evol.">
        <title>First Whole Genome Sequence and Flow Cytometry Genome Size Data for the Lichen-Forming Fungus Ramalina farinacea (Ascomycota).</title>
        <authorList>
            <person name="Llewellyn T."/>
            <person name="Mian S."/>
            <person name="Hill R."/>
            <person name="Leitch I.J."/>
            <person name="Gaya E."/>
        </authorList>
    </citation>
    <scope>NUCLEOTIDE SEQUENCE</scope>
    <source>
        <strain evidence="3">LIQ254RAFAR</strain>
    </source>
</reference>
<keyword evidence="4" id="KW-1185">Reference proteome</keyword>
<evidence type="ECO:0000313" key="4">
    <source>
        <dbReference type="Proteomes" id="UP001161017"/>
    </source>
</evidence>
<keyword evidence="2" id="KW-0472">Membrane</keyword>
<keyword evidence="2" id="KW-1133">Transmembrane helix</keyword>